<comment type="similarity">
    <text evidence="2">Belongs to the peptidase S54 family.</text>
</comment>
<dbReference type="Gene3D" id="1.20.1540.10">
    <property type="entry name" value="Rhomboid-like"/>
    <property type="match status" value="1"/>
</dbReference>
<gene>
    <name evidence="8" type="ORF">PTTW11_06069</name>
</gene>
<evidence type="ECO:0000256" key="2">
    <source>
        <dbReference type="ARBA" id="ARBA00009045"/>
    </source>
</evidence>
<dbReference type="PANTHER" id="PTHR43731:SF14">
    <property type="entry name" value="PRESENILIN-ASSOCIATED RHOMBOID-LIKE PROTEIN, MITOCHONDRIAL"/>
    <property type="match status" value="1"/>
</dbReference>
<keyword evidence="6" id="KW-0472">Membrane</keyword>
<name>A0A6S6W682_9PLEO</name>
<comment type="subcellular location">
    <subcellularLocation>
        <location evidence="1">Membrane</location>
        <topology evidence="1">Multi-pass membrane protein</topology>
    </subcellularLocation>
</comment>
<evidence type="ECO:0000256" key="3">
    <source>
        <dbReference type="ARBA" id="ARBA00022692"/>
    </source>
</evidence>
<accession>A0A6S6W682</accession>
<dbReference type="InterPro" id="IPR050925">
    <property type="entry name" value="Rhomboid_protease_S54"/>
</dbReference>
<keyword evidence="5" id="KW-1133">Transmembrane helix</keyword>
<evidence type="ECO:0000313" key="8">
    <source>
        <dbReference type="EMBL" id="CAE7176883.1"/>
    </source>
</evidence>
<organism evidence="8 9">
    <name type="scientific">Pyrenophora teres f. teres</name>
    <dbReference type="NCBI Taxonomy" id="97479"/>
    <lineage>
        <taxon>Eukaryota</taxon>
        <taxon>Fungi</taxon>
        <taxon>Dikarya</taxon>
        <taxon>Ascomycota</taxon>
        <taxon>Pezizomycotina</taxon>
        <taxon>Dothideomycetes</taxon>
        <taxon>Pleosporomycetidae</taxon>
        <taxon>Pleosporales</taxon>
        <taxon>Pleosporineae</taxon>
        <taxon>Pleosporaceae</taxon>
        <taxon>Pyrenophora</taxon>
    </lineage>
</organism>
<dbReference type="PANTHER" id="PTHR43731">
    <property type="entry name" value="RHOMBOID PROTEASE"/>
    <property type="match status" value="1"/>
</dbReference>
<dbReference type="GO" id="GO:0004252">
    <property type="term" value="F:serine-type endopeptidase activity"/>
    <property type="evidence" value="ECO:0007669"/>
    <property type="project" value="InterPro"/>
</dbReference>
<reference evidence="8" key="1">
    <citation type="submission" date="2021-02" db="EMBL/GenBank/DDBJ databases">
        <authorList>
            <person name="Syme A R."/>
            <person name="Syme A R."/>
            <person name="Moolhuijzen P."/>
        </authorList>
    </citation>
    <scope>NUCLEOTIDE SEQUENCE</scope>
    <source>
        <strain evidence="8">W1-1</strain>
    </source>
</reference>
<keyword evidence="4" id="KW-0378">Hydrolase</keyword>
<evidence type="ECO:0000256" key="5">
    <source>
        <dbReference type="ARBA" id="ARBA00022989"/>
    </source>
</evidence>
<keyword evidence="3" id="KW-0812">Transmembrane</keyword>
<proteinExistence type="inferred from homology"/>
<dbReference type="Pfam" id="PF01694">
    <property type="entry name" value="Rhomboid"/>
    <property type="match status" value="1"/>
</dbReference>
<evidence type="ECO:0000256" key="1">
    <source>
        <dbReference type="ARBA" id="ARBA00004141"/>
    </source>
</evidence>
<dbReference type="EMBL" id="HG992981">
    <property type="protein sequence ID" value="CAE7176883.1"/>
    <property type="molecule type" value="Genomic_DNA"/>
</dbReference>
<protein>
    <submittedName>
        <fullName evidence="8">Rhomboid domain containing protein</fullName>
    </submittedName>
</protein>
<evidence type="ECO:0000256" key="6">
    <source>
        <dbReference type="ARBA" id="ARBA00023136"/>
    </source>
</evidence>
<sequence length="275" mass="30122">MSSLLRLTRTLRSLRTPKCANTISSHFFSPSHKPSPLGLSSSRFYSRDVGSGARGHINYQARETANRAVLYTLIGTNVAVYGYAMYLKQQAMQGYQLPFVKFLQKMTLNLSEFQNGSYLPILTSTFTHIDIGHIFSNMFTGYFLGSFLASAPTITPLRYLTIAIGSGLAGSIGYLFNRYYRLQAEAPGTRDTTRGLGFSGSVMGISSVAACLAPKARVAIWGIIPMPLWALVTGYAVYDGYYLNSVESRIGHAGHLGGLAFGLLYYVARLRGLKC</sequence>
<dbReference type="InterPro" id="IPR022764">
    <property type="entry name" value="Peptidase_S54_rhomboid_dom"/>
</dbReference>
<evidence type="ECO:0000313" key="9">
    <source>
        <dbReference type="Proteomes" id="UP000472372"/>
    </source>
</evidence>
<dbReference type="Proteomes" id="UP000472372">
    <property type="component" value="Chromosome 5"/>
</dbReference>
<dbReference type="AlphaFoldDB" id="A0A6S6W682"/>
<evidence type="ECO:0000259" key="7">
    <source>
        <dbReference type="Pfam" id="PF01694"/>
    </source>
</evidence>
<dbReference type="GO" id="GO:0016020">
    <property type="term" value="C:membrane"/>
    <property type="evidence" value="ECO:0007669"/>
    <property type="project" value="UniProtKB-SubCell"/>
</dbReference>
<dbReference type="SUPFAM" id="SSF144091">
    <property type="entry name" value="Rhomboid-like"/>
    <property type="match status" value="1"/>
</dbReference>
<feature type="domain" description="Peptidase S54 rhomboid" evidence="7">
    <location>
        <begin position="117"/>
        <end position="268"/>
    </location>
</feature>
<evidence type="ECO:0000256" key="4">
    <source>
        <dbReference type="ARBA" id="ARBA00022801"/>
    </source>
</evidence>
<dbReference type="InterPro" id="IPR035952">
    <property type="entry name" value="Rhomboid-like_sf"/>
</dbReference>